<dbReference type="NCBIfam" id="TIGR00552">
    <property type="entry name" value="nadE"/>
    <property type="match status" value="1"/>
</dbReference>
<evidence type="ECO:0000256" key="4">
    <source>
        <dbReference type="ARBA" id="ARBA00022840"/>
    </source>
</evidence>
<keyword evidence="5 6" id="KW-0520">NAD</keyword>
<dbReference type="GO" id="GO:0009435">
    <property type="term" value="P:NAD+ biosynthetic process"/>
    <property type="evidence" value="ECO:0007669"/>
    <property type="project" value="UniProtKB-UniPathway"/>
</dbReference>
<evidence type="ECO:0000313" key="9">
    <source>
        <dbReference type="EMBL" id="KKT85444.1"/>
    </source>
</evidence>
<dbReference type="EC" id="6.3.1.5" evidence="7"/>
<dbReference type="SUPFAM" id="SSF52402">
    <property type="entry name" value="Adenine nucleotide alpha hydrolases-like"/>
    <property type="match status" value="1"/>
</dbReference>
<dbReference type="GO" id="GO:0005737">
    <property type="term" value="C:cytoplasm"/>
    <property type="evidence" value="ECO:0007669"/>
    <property type="project" value="InterPro"/>
</dbReference>
<dbReference type="GO" id="GO:0003952">
    <property type="term" value="F:NAD+ synthase (glutamine-hydrolyzing) activity"/>
    <property type="evidence" value="ECO:0007669"/>
    <property type="project" value="InterPro"/>
</dbReference>
<dbReference type="GO" id="GO:0008795">
    <property type="term" value="F:NAD+ synthase activity"/>
    <property type="evidence" value="ECO:0007669"/>
    <property type="project" value="UniProtKB-EC"/>
</dbReference>
<evidence type="ECO:0000256" key="3">
    <source>
        <dbReference type="ARBA" id="ARBA00022741"/>
    </source>
</evidence>
<proteinExistence type="inferred from homology"/>
<evidence type="ECO:0000256" key="1">
    <source>
        <dbReference type="ARBA" id="ARBA00004790"/>
    </source>
</evidence>
<keyword evidence="3 6" id="KW-0547">Nucleotide-binding</keyword>
<dbReference type="Pfam" id="PF02540">
    <property type="entry name" value="NAD_synthase"/>
    <property type="match status" value="1"/>
</dbReference>
<dbReference type="AlphaFoldDB" id="A0A0G1NMJ8"/>
<feature type="domain" description="NAD/GMP synthase" evidence="8">
    <location>
        <begin position="5"/>
        <end position="225"/>
    </location>
</feature>
<sequence length="302" mass="34140">MAVTDLAKYIKTAGLKTIVLGISGGLDSAVMAILGLKTINKLQKEGYQCAHIYDFIGVESHSDDLKKARVLSHEFGFDLSEYDYTEWYRQSPIRLNSHADQWKIRVANGNLKCRLRMLHLYDRSQLFGGIVLDTDDFSELLMGFWTRHGDEGDVKIIQHLTKDEVRDLGEYLGISKLILEAAPGDGLGITDTNMAKDQLKMDYMKTDYIVSHLYQSGLNYNSDISLLQTQRCLRIIKEIAEEISESVENVTHVVKQALKTAFKRKYGDNVAILLSSRTKLGLPELGTPIFNKLYLEAIKKSQ</sequence>
<evidence type="ECO:0000256" key="2">
    <source>
        <dbReference type="ARBA" id="ARBA00022598"/>
    </source>
</evidence>
<dbReference type="PANTHER" id="PTHR23090">
    <property type="entry name" value="NH 3 /GLUTAMINE-DEPENDENT NAD + SYNTHETASE"/>
    <property type="match status" value="1"/>
</dbReference>
<comment type="pathway">
    <text evidence="1">Cofactor biosynthesis; NAD(+) biosynthesis.</text>
</comment>
<comment type="caution">
    <text evidence="9">The sequence shown here is derived from an EMBL/GenBank/DDBJ whole genome shotgun (WGS) entry which is preliminary data.</text>
</comment>
<evidence type="ECO:0000256" key="7">
    <source>
        <dbReference type="RuleBase" id="RU003812"/>
    </source>
</evidence>
<dbReference type="CDD" id="cd00553">
    <property type="entry name" value="NAD_synthase"/>
    <property type="match status" value="1"/>
</dbReference>
<name>A0A0G1NMJ8_9BACT</name>
<keyword evidence="4 6" id="KW-0067">ATP-binding</keyword>
<keyword evidence="2 6" id="KW-0436">Ligase</keyword>
<dbReference type="GO" id="GO:0005524">
    <property type="term" value="F:ATP binding"/>
    <property type="evidence" value="ECO:0007669"/>
    <property type="project" value="UniProtKB-KW"/>
</dbReference>
<comment type="similarity">
    <text evidence="6">Belongs to the NAD synthetase family.</text>
</comment>
<dbReference type="Proteomes" id="UP000034797">
    <property type="component" value="Unassembled WGS sequence"/>
</dbReference>
<organism evidence="9 10">
    <name type="scientific">Candidatus Collierbacteria bacterium GW2011_GWA2_44_99</name>
    <dbReference type="NCBI Taxonomy" id="1618380"/>
    <lineage>
        <taxon>Bacteria</taxon>
        <taxon>Candidatus Collieribacteriota</taxon>
    </lineage>
</organism>
<dbReference type="InterPro" id="IPR003694">
    <property type="entry name" value="NAD_synthase"/>
</dbReference>
<comment type="catalytic activity">
    <reaction evidence="7">
        <text>deamido-NAD(+) + NH4(+) + ATP = AMP + diphosphate + NAD(+) + H(+)</text>
        <dbReference type="Rhea" id="RHEA:21188"/>
        <dbReference type="ChEBI" id="CHEBI:15378"/>
        <dbReference type="ChEBI" id="CHEBI:28938"/>
        <dbReference type="ChEBI" id="CHEBI:30616"/>
        <dbReference type="ChEBI" id="CHEBI:33019"/>
        <dbReference type="ChEBI" id="CHEBI:57540"/>
        <dbReference type="ChEBI" id="CHEBI:58437"/>
        <dbReference type="ChEBI" id="CHEBI:456215"/>
        <dbReference type="EC" id="6.3.1.5"/>
    </reaction>
</comment>
<dbReference type="InterPro" id="IPR014729">
    <property type="entry name" value="Rossmann-like_a/b/a_fold"/>
</dbReference>
<protein>
    <recommendedName>
        <fullName evidence="7">NH(3)-dependent NAD(+) synthetase</fullName>
        <ecNumber evidence="7">6.3.1.5</ecNumber>
    </recommendedName>
</protein>
<evidence type="ECO:0000256" key="6">
    <source>
        <dbReference type="RuleBase" id="RU003811"/>
    </source>
</evidence>
<dbReference type="Gene3D" id="3.40.50.620">
    <property type="entry name" value="HUPs"/>
    <property type="match status" value="1"/>
</dbReference>
<dbReference type="UniPathway" id="UPA00253"/>
<evidence type="ECO:0000313" key="10">
    <source>
        <dbReference type="Proteomes" id="UP000034797"/>
    </source>
</evidence>
<dbReference type="GO" id="GO:0004359">
    <property type="term" value="F:glutaminase activity"/>
    <property type="evidence" value="ECO:0007669"/>
    <property type="project" value="InterPro"/>
</dbReference>
<dbReference type="EMBL" id="LCJW01000031">
    <property type="protein sequence ID" value="KKT85444.1"/>
    <property type="molecule type" value="Genomic_DNA"/>
</dbReference>
<reference evidence="9 10" key="1">
    <citation type="journal article" date="2015" name="Nature">
        <title>rRNA introns, odd ribosomes, and small enigmatic genomes across a large radiation of phyla.</title>
        <authorList>
            <person name="Brown C.T."/>
            <person name="Hug L.A."/>
            <person name="Thomas B.C."/>
            <person name="Sharon I."/>
            <person name="Castelle C.J."/>
            <person name="Singh A."/>
            <person name="Wilkins M.J."/>
            <person name="Williams K.H."/>
            <person name="Banfield J.F."/>
        </authorList>
    </citation>
    <scope>NUCLEOTIDE SEQUENCE [LARGE SCALE GENOMIC DNA]</scope>
</reference>
<gene>
    <name evidence="9" type="ORF">UW84_C0031G0002</name>
</gene>
<evidence type="ECO:0000259" key="8">
    <source>
        <dbReference type="Pfam" id="PF02540"/>
    </source>
</evidence>
<accession>A0A0G1NMJ8</accession>
<dbReference type="InterPro" id="IPR022310">
    <property type="entry name" value="NAD/GMP_synthase"/>
</dbReference>
<evidence type="ECO:0000256" key="5">
    <source>
        <dbReference type="ARBA" id="ARBA00023027"/>
    </source>
</evidence>
<dbReference type="PANTHER" id="PTHR23090:SF9">
    <property type="entry name" value="GLUTAMINE-DEPENDENT NAD(+) SYNTHETASE"/>
    <property type="match status" value="1"/>
</dbReference>